<protein>
    <recommendedName>
        <fullName evidence="3">Biotin transporter BioY</fullName>
    </recommendedName>
</protein>
<dbReference type="EMBL" id="VSSQ01125617">
    <property type="protein sequence ID" value="MPN55887.1"/>
    <property type="molecule type" value="Genomic_DNA"/>
</dbReference>
<reference evidence="2" key="1">
    <citation type="submission" date="2019-08" db="EMBL/GenBank/DDBJ databases">
        <authorList>
            <person name="Kucharzyk K."/>
            <person name="Murdoch R.W."/>
            <person name="Higgins S."/>
            <person name="Loffler F."/>
        </authorList>
    </citation>
    <scope>NUCLEOTIDE SEQUENCE</scope>
</reference>
<accession>A0A645IXL6</accession>
<dbReference type="GO" id="GO:0015225">
    <property type="term" value="F:biotin transmembrane transporter activity"/>
    <property type="evidence" value="ECO:0007669"/>
    <property type="project" value="InterPro"/>
</dbReference>
<dbReference type="Pfam" id="PF02632">
    <property type="entry name" value="BioY"/>
    <property type="match status" value="1"/>
</dbReference>
<sequence>MGKIYRPQRFWTAIAAVLGGLAVLYSVGLSYFYGIMRWVLHQPTSLSFVLATGFLPFILSDLIKAGIAAWVGNQVIRRQANLNKGE</sequence>
<evidence type="ECO:0000256" key="1">
    <source>
        <dbReference type="SAM" id="Phobius"/>
    </source>
</evidence>
<feature type="transmembrane region" description="Helical" evidence="1">
    <location>
        <begin position="46"/>
        <end position="71"/>
    </location>
</feature>
<dbReference type="Gene3D" id="1.10.1760.20">
    <property type="match status" value="1"/>
</dbReference>
<feature type="transmembrane region" description="Helical" evidence="1">
    <location>
        <begin position="12"/>
        <end position="34"/>
    </location>
</feature>
<evidence type="ECO:0008006" key="3">
    <source>
        <dbReference type="Google" id="ProtNLM"/>
    </source>
</evidence>
<dbReference type="InterPro" id="IPR003784">
    <property type="entry name" value="BioY"/>
</dbReference>
<name>A0A645IXL6_9ZZZZ</name>
<gene>
    <name evidence="2" type="ORF">SDC9_203571</name>
</gene>
<keyword evidence="1" id="KW-0472">Membrane</keyword>
<dbReference type="AlphaFoldDB" id="A0A645IXL6"/>
<organism evidence="2">
    <name type="scientific">bioreactor metagenome</name>
    <dbReference type="NCBI Taxonomy" id="1076179"/>
    <lineage>
        <taxon>unclassified sequences</taxon>
        <taxon>metagenomes</taxon>
        <taxon>ecological metagenomes</taxon>
    </lineage>
</organism>
<keyword evidence="1" id="KW-1133">Transmembrane helix</keyword>
<proteinExistence type="predicted"/>
<dbReference type="GO" id="GO:0005886">
    <property type="term" value="C:plasma membrane"/>
    <property type="evidence" value="ECO:0007669"/>
    <property type="project" value="InterPro"/>
</dbReference>
<keyword evidence="1" id="KW-0812">Transmembrane</keyword>
<comment type="caution">
    <text evidence="2">The sequence shown here is derived from an EMBL/GenBank/DDBJ whole genome shotgun (WGS) entry which is preliminary data.</text>
</comment>
<evidence type="ECO:0000313" key="2">
    <source>
        <dbReference type="EMBL" id="MPN55887.1"/>
    </source>
</evidence>